<dbReference type="InterPro" id="IPR050796">
    <property type="entry name" value="SCF_F-box_component"/>
</dbReference>
<dbReference type="SUPFAM" id="SSF117281">
    <property type="entry name" value="Kelch motif"/>
    <property type="match status" value="1"/>
</dbReference>
<evidence type="ECO:0000313" key="2">
    <source>
        <dbReference type="EMBL" id="KAH7423486.1"/>
    </source>
</evidence>
<dbReference type="EMBL" id="CM035417">
    <property type="protein sequence ID" value="KAH7423486.1"/>
    <property type="molecule type" value="Genomic_DNA"/>
</dbReference>
<dbReference type="SMART" id="SM00256">
    <property type="entry name" value="FBOX"/>
    <property type="match status" value="1"/>
</dbReference>
<proteinExistence type="predicted"/>
<dbReference type="Proteomes" id="UP000825935">
    <property type="component" value="Chromosome 12"/>
</dbReference>
<organism evidence="2 3">
    <name type="scientific">Ceratopteris richardii</name>
    <name type="common">Triangle waterfern</name>
    <dbReference type="NCBI Taxonomy" id="49495"/>
    <lineage>
        <taxon>Eukaryota</taxon>
        <taxon>Viridiplantae</taxon>
        <taxon>Streptophyta</taxon>
        <taxon>Embryophyta</taxon>
        <taxon>Tracheophyta</taxon>
        <taxon>Polypodiopsida</taxon>
        <taxon>Polypodiidae</taxon>
        <taxon>Polypodiales</taxon>
        <taxon>Pteridineae</taxon>
        <taxon>Pteridaceae</taxon>
        <taxon>Parkerioideae</taxon>
        <taxon>Ceratopteris</taxon>
    </lineage>
</organism>
<dbReference type="InterPro" id="IPR001810">
    <property type="entry name" value="F-box_dom"/>
</dbReference>
<dbReference type="OrthoDB" id="6482909at2759"/>
<dbReference type="Gene3D" id="1.20.1280.50">
    <property type="match status" value="1"/>
</dbReference>
<dbReference type="InterPro" id="IPR015915">
    <property type="entry name" value="Kelch-typ_b-propeller"/>
</dbReference>
<dbReference type="InterPro" id="IPR036047">
    <property type="entry name" value="F-box-like_dom_sf"/>
</dbReference>
<evidence type="ECO:0000259" key="1">
    <source>
        <dbReference type="PROSITE" id="PS50181"/>
    </source>
</evidence>
<accession>A0A8T2TP53</accession>
<keyword evidence="3" id="KW-1185">Reference proteome</keyword>
<dbReference type="PANTHER" id="PTHR31672:SF12">
    <property type="entry name" value="F-BOX DOMAIN-CONTAINING PROTEIN"/>
    <property type="match status" value="1"/>
</dbReference>
<dbReference type="CDD" id="cd22157">
    <property type="entry name" value="F-box_AtFBW1-like"/>
    <property type="match status" value="1"/>
</dbReference>
<reference evidence="2" key="1">
    <citation type="submission" date="2021-08" db="EMBL/GenBank/DDBJ databases">
        <title>WGS assembly of Ceratopteris richardii.</title>
        <authorList>
            <person name="Marchant D.B."/>
            <person name="Chen G."/>
            <person name="Jenkins J."/>
            <person name="Shu S."/>
            <person name="Leebens-Mack J."/>
            <person name="Grimwood J."/>
            <person name="Schmutz J."/>
            <person name="Soltis P."/>
            <person name="Soltis D."/>
            <person name="Chen Z.-H."/>
        </authorList>
    </citation>
    <scope>NUCLEOTIDE SEQUENCE</scope>
    <source>
        <strain evidence="2">Whitten #5841</strain>
        <tissue evidence="2">Leaf</tissue>
    </source>
</reference>
<dbReference type="Gene3D" id="2.120.10.80">
    <property type="entry name" value="Kelch-type beta propeller"/>
    <property type="match status" value="1"/>
</dbReference>
<name>A0A8T2TP53_CERRI</name>
<gene>
    <name evidence="2" type="ORF">KP509_12G057500</name>
</gene>
<comment type="caution">
    <text evidence="2">The sequence shown here is derived from an EMBL/GenBank/DDBJ whole genome shotgun (WGS) entry which is preliminary data.</text>
</comment>
<dbReference type="AlphaFoldDB" id="A0A8T2TP53"/>
<dbReference type="Pfam" id="PF00646">
    <property type="entry name" value="F-box"/>
    <property type="match status" value="1"/>
</dbReference>
<dbReference type="PROSITE" id="PS50181">
    <property type="entry name" value="FBOX"/>
    <property type="match status" value="1"/>
</dbReference>
<dbReference type="SUPFAM" id="SSF81383">
    <property type="entry name" value="F-box domain"/>
    <property type="match status" value="1"/>
</dbReference>
<feature type="domain" description="F-box" evidence="1">
    <location>
        <begin position="40"/>
        <end position="87"/>
    </location>
</feature>
<dbReference type="PANTHER" id="PTHR31672">
    <property type="entry name" value="BNACNNG10540D PROTEIN"/>
    <property type="match status" value="1"/>
</dbReference>
<protein>
    <recommendedName>
        <fullName evidence="1">F-box domain-containing protein</fullName>
    </recommendedName>
</protein>
<evidence type="ECO:0000313" key="3">
    <source>
        <dbReference type="Proteomes" id="UP000825935"/>
    </source>
</evidence>
<sequence length="422" mass="47208">MKGIGEWARQRSWSWQEGRKTSTTRKMDKCRREERAFMEESIWANLPEHLLEQIIIRLPIASLLRCRCLSKKWLSFISSLPVSFQRHRHRHLPLQIPRPPWFLMFVNHSYQEGFAFDPATASWYCISLPSFSVNGDERHIPVASAGGLICFTSSLEGRKTFTVCNPITRSWRRLPSMLNPPAFLETVGMVIVGSYGAGVAANGSPGPPHQRTLYNVVVAGNHEISDETIFTEVFDSGTLWQATSRMPGGADPMLSGVACNGALYSWCCEPDGLLSYDLKNHSWTLLPTSTPHSTLVSNAIISWHGRLFMLGGLNENQVTSTISVWELVCAPHSKDTRWVVFDTMPPALLHELLGGRTFFMCVGCEGMVLLHLGACSENMPMLLYDIDKKSWQKLPLCPSLEEHQGDGLLDGIAFIPEMCATP</sequence>